<accession>A0A6C0DM75</accession>
<proteinExistence type="predicted"/>
<protein>
    <submittedName>
        <fullName evidence="1">Uncharacterized protein</fullName>
    </submittedName>
</protein>
<name>A0A6C0DM75_9ZZZZ</name>
<dbReference type="AlphaFoldDB" id="A0A6C0DM75"/>
<dbReference type="EMBL" id="MN739628">
    <property type="protein sequence ID" value="QHT16959.1"/>
    <property type="molecule type" value="Genomic_DNA"/>
</dbReference>
<reference evidence="1" key="1">
    <citation type="journal article" date="2020" name="Nature">
        <title>Giant virus diversity and host interactions through global metagenomics.</title>
        <authorList>
            <person name="Schulz F."/>
            <person name="Roux S."/>
            <person name="Paez-Espino D."/>
            <person name="Jungbluth S."/>
            <person name="Walsh D.A."/>
            <person name="Denef V.J."/>
            <person name="McMahon K.D."/>
            <person name="Konstantinidis K.T."/>
            <person name="Eloe-Fadrosh E.A."/>
            <person name="Kyrpides N.C."/>
            <person name="Woyke T."/>
        </authorList>
    </citation>
    <scope>NUCLEOTIDE SEQUENCE</scope>
    <source>
        <strain evidence="1">GVMAG-M-3300023174-207</strain>
    </source>
</reference>
<dbReference type="SUPFAM" id="SSF82185">
    <property type="entry name" value="Histone H3 K4-specific methyltransferase SET7/9 N-terminal domain"/>
    <property type="match status" value="1"/>
</dbReference>
<sequence>MTPEKEIILSVFNTLKYMDNNIANIIEDYIQGYFEEYNRLRGVEDPPSRETHTKARYRVKYGIKNGEYKEWYRNGVLRIYATYKDGKVHGEYKAYWSNNRLMLSFIYNEGTCELCEGSWDRAGNYLF</sequence>
<organism evidence="1">
    <name type="scientific">viral metagenome</name>
    <dbReference type="NCBI Taxonomy" id="1070528"/>
    <lineage>
        <taxon>unclassified sequences</taxon>
        <taxon>metagenomes</taxon>
        <taxon>organismal metagenomes</taxon>
    </lineage>
</organism>
<dbReference type="Gene3D" id="2.20.110.10">
    <property type="entry name" value="Histone H3 K4-specific methyltransferase SET7/9 N-terminal domain"/>
    <property type="match status" value="1"/>
</dbReference>
<evidence type="ECO:0000313" key="1">
    <source>
        <dbReference type="EMBL" id="QHT16959.1"/>
    </source>
</evidence>